<dbReference type="Proteomes" id="UP000193925">
    <property type="component" value="Chromosome AFERRI"/>
</dbReference>
<accession>A0A060UXJ4</accession>
<sequence>MLNESSRLLLQRQFMERFSGRTIIVHRGFPEQFLRELLEQAGGGGHFRVDVRIPESTPPTPIEWVVHRFVLPLSLPLPLLIRVDADALYLRHLMHDNTAGHPSEILWMLDAIRERYHARLDRQQGRYAVSMGMAVQDNDIDYDFNND</sequence>
<evidence type="ECO:0000313" key="2">
    <source>
        <dbReference type="EMBL" id="SMH67606.1"/>
    </source>
</evidence>
<gene>
    <name evidence="2" type="ORF">AFERRI_50808</name>
    <name evidence="1" type="ORF">AFERRI_530139</name>
</gene>
<dbReference type="EMBL" id="CCCS020000049">
    <property type="protein sequence ID" value="CDQ11244.1"/>
    <property type="molecule type" value="Genomic_DNA"/>
</dbReference>
<dbReference type="AlphaFoldDB" id="A0A060UXJ4"/>
<name>A0A060UXJ4_9PROT</name>
<dbReference type="RefSeq" id="WP_035194177.1">
    <property type="nucleotide sequence ID" value="NZ_CCCS020000049.1"/>
</dbReference>
<reference evidence="1" key="2">
    <citation type="submission" date="2014-07" db="EMBL/GenBank/DDBJ databases">
        <title>Initial genome analysis of the psychrotolerant acidophile Acidithiobacillus ferrivorans CF27: insights into iron and sulfur oxidation pathways and into biofilm formation.</title>
        <authorList>
            <person name="Talla E."/>
            <person name="Hedrich S."/>
            <person name="Mangenot S."/>
            <person name="Ji B."/>
            <person name="Johnson D.B."/>
            <person name="Barbe V."/>
            <person name="Bonnefoy V."/>
        </authorList>
    </citation>
    <scope>NUCLEOTIDE SEQUENCE [LARGE SCALE GENOMIC DNA]</scope>
    <source>
        <strain evidence="1">CF27</strain>
    </source>
</reference>
<keyword evidence="3" id="KW-1185">Reference proteome</keyword>
<reference evidence="1" key="1">
    <citation type="submission" date="2014-03" db="EMBL/GenBank/DDBJ databases">
        <authorList>
            <person name="Genoscope - CEA"/>
        </authorList>
    </citation>
    <scope>NUCLEOTIDE SEQUENCE [LARGE SCALE GENOMIC DNA]</scope>
    <source>
        <strain evidence="1">CF27</strain>
    </source>
</reference>
<organism evidence="1">
    <name type="scientific">Acidithiobacillus ferrivorans</name>
    <dbReference type="NCBI Taxonomy" id="160808"/>
    <lineage>
        <taxon>Bacteria</taxon>
        <taxon>Pseudomonadati</taxon>
        <taxon>Pseudomonadota</taxon>
        <taxon>Acidithiobacillia</taxon>
        <taxon>Acidithiobacillales</taxon>
        <taxon>Acidithiobacillaceae</taxon>
        <taxon>Acidithiobacillus</taxon>
    </lineage>
</organism>
<reference evidence="2 3" key="3">
    <citation type="submission" date="2017-03" db="EMBL/GenBank/DDBJ databases">
        <authorList>
            <person name="Regsiter A."/>
            <person name="William W."/>
        </authorList>
    </citation>
    <scope>NUCLEOTIDE SEQUENCE [LARGE SCALE GENOMIC DNA]</scope>
    <source>
        <strain evidence="2">PRJEB5721</strain>
    </source>
</reference>
<evidence type="ECO:0000313" key="3">
    <source>
        <dbReference type="Proteomes" id="UP000193925"/>
    </source>
</evidence>
<dbReference type="EMBL" id="LT841305">
    <property type="protein sequence ID" value="SMH67606.1"/>
    <property type="molecule type" value="Genomic_DNA"/>
</dbReference>
<protein>
    <submittedName>
        <fullName evidence="1">Uncharacterized protein</fullName>
    </submittedName>
</protein>
<proteinExistence type="predicted"/>
<evidence type="ECO:0000313" key="1">
    <source>
        <dbReference type="EMBL" id="CDQ11244.1"/>
    </source>
</evidence>